<comment type="caution">
    <text evidence="5">The sequence shown here is derived from an EMBL/GenBank/DDBJ whole genome shotgun (WGS) entry which is preliminary data.</text>
</comment>
<sequence length="260" mass="30108">MRAGYRKKSGTFDGARIICDCCREHFAPTGFVVHCGSNTHKPYQMIMLLDQGVSLHTYRAANMKPPEKRETKASSKHNTDDTIETILYHTGEDSNVQYLVRKRGHPRVSDAWVSSDDIDPSIIETYKLLRDTVATTINTTQTTTPKRRQPTRNHNAKKARTEETRISDSEEEEEAEDIEEEPAEEQEPDQQEEDARDTSMESAHDLFLEFEPPWPMLREMEEAEQRSMMEMQQRDLLTMRGQREHARNLLQRLDAIADNL</sequence>
<organism evidence="5 6">
    <name type="scientific">Planoprotostelium fungivorum</name>
    <dbReference type="NCBI Taxonomy" id="1890364"/>
    <lineage>
        <taxon>Eukaryota</taxon>
        <taxon>Amoebozoa</taxon>
        <taxon>Evosea</taxon>
        <taxon>Variosea</taxon>
        <taxon>Cavosteliida</taxon>
        <taxon>Cavosteliaceae</taxon>
        <taxon>Planoprotostelium</taxon>
    </lineage>
</organism>
<evidence type="ECO:0000256" key="3">
    <source>
        <dbReference type="SAM" id="MobiDB-lite"/>
    </source>
</evidence>
<dbReference type="Proteomes" id="UP000241769">
    <property type="component" value="Unassembled WGS sequence"/>
</dbReference>
<evidence type="ECO:0000313" key="5">
    <source>
        <dbReference type="EMBL" id="PRP82370.1"/>
    </source>
</evidence>
<dbReference type="EMBL" id="MDYQ01000104">
    <property type="protein sequence ID" value="PRP82370.1"/>
    <property type="molecule type" value="Genomic_DNA"/>
</dbReference>
<evidence type="ECO:0000256" key="1">
    <source>
        <dbReference type="ARBA" id="ARBA00004123"/>
    </source>
</evidence>
<reference evidence="5 6" key="1">
    <citation type="journal article" date="2018" name="Genome Biol. Evol.">
        <title>Multiple Roots of Fruiting Body Formation in Amoebozoa.</title>
        <authorList>
            <person name="Hillmann F."/>
            <person name="Forbes G."/>
            <person name="Novohradska S."/>
            <person name="Ferling I."/>
            <person name="Riege K."/>
            <person name="Groth M."/>
            <person name="Westermann M."/>
            <person name="Marz M."/>
            <person name="Spaller T."/>
            <person name="Winckler T."/>
            <person name="Schaap P."/>
            <person name="Glockner G."/>
        </authorList>
    </citation>
    <scope>NUCLEOTIDE SEQUENCE [LARGE SCALE GENOMIC DNA]</scope>
    <source>
        <strain evidence="5 6">Jena</strain>
    </source>
</reference>
<dbReference type="InterPro" id="IPR032308">
    <property type="entry name" value="TDBD"/>
</dbReference>
<evidence type="ECO:0000259" key="4">
    <source>
        <dbReference type="Pfam" id="PF16135"/>
    </source>
</evidence>
<gene>
    <name evidence="5" type="ORF">PROFUN_10146</name>
</gene>
<feature type="compositionally biased region" description="Basic and acidic residues" evidence="3">
    <location>
        <begin position="159"/>
        <end position="168"/>
    </location>
</feature>
<keyword evidence="6" id="KW-1185">Reference proteome</keyword>
<feature type="region of interest" description="Disordered" evidence="3">
    <location>
        <begin position="137"/>
        <end position="202"/>
    </location>
</feature>
<name>A0A2P6NEJ3_9EUKA</name>
<feature type="compositionally biased region" description="Basic residues" evidence="3">
    <location>
        <begin position="145"/>
        <end position="158"/>
    </location>
</feature>
<dbReference type="Pfam" id="PF16135">
    <property type="entry name" value="TDBD"/>
    <property type="match status" value="1"/>
</dbReference>
<dbReference type="InParanoid" id="A0A2P6NEJ3"/>
<accession>A0A2P6NEJ3</accession>
<proteinExistence type="predicted"/>
<feature type="compositionally biased region" description="Acidic residues" evidence="3">
    <location>
        <begin position="169"/>
        <end position="195"/>
    </location>
</feature>
<protein>
    <recommendedName>
        <fullName evidence="4">Tify domain-containing protein</fullName>
    </recommendedName>
</protein>
<dbReference type="AlphaFoldDB" id="A0A2P6NEJ3"/>
<evidence type="ECO:0000256" key="2">
    <source>
        <dbReference type="ARBA" id="ARBA00023242"/>
    </source>
</evidence>
<dbReference type="GO" id="GO:0005634">
    <property type="term" value="C:nucleus"/>
    <property type="evidence" value="ECO:0007669"/>
    <property type="project" value="UniProtKB-SubCell"/>
</dbReference>
<feature type="domain" description="Tify" evidence="4">
    <location>
        <begin position="14"/>
        <end position="57"/>
    </location>
</feature>
<keyword evidence="2" id="KW-0539">Nucleus</keyword>
<comment type="subcellular location">
    <subcellularLocation>
        <location evidence="1">Nucleus</location>
    </subcellularLocation>
</comment>
<evidence type="ECO:0000313" key="6">
    <source>
        <dbReference type="Proteomes" id="UP000241769"/>
    </source>
</evidence>